<dbReference type="Proteomes" id="UP000217199">
    <property type="component" value="Unassembled WGS sequence"/>
</dbReference>
<keyword evidence="2" id="KW-0732">Signal</keyword>
<feature type="region of interest" description="Disordered" evidence="1">
    <location>
        <begin position="158"/>
        <end position="186"/>
    </location>
</feature>
<keyword evidence="4" id="KW-1185">Reference proteome</keyword>
<dbReference type="OrthoDB" id="1894652at2759"/>
<proteinExistence type="predicted"/>
<dbReference type="Pfam" id="PF21203">
    <property type="entry name" value="ECM10"/>
    <property type="match status" value="1"/>
</dbReference>
<evidence type="ECO:0000313" key="3">
    <source>
        <dbReference type="EMBL" id="PAV20989.1"/>
    </source>
</evidence>
<protein>
    <submittedName>
        <fullName evidence="3">Uncharacterized protein</fullName>
    </submittedName>
</protein>
<dbReference type="InParanoid" id="A0A286UN66"/>
<dbReference type="AlphaFoldDB" id="A0A286UN66"/>
<evidence type="ECO:0000313" key="4">
    <source>
        <dbReference type="Proteomes" id="UP000217199"/>
    </source>
</evidence>
<reference evidence="3 4" key="1">
    <citation type="journal article" date="2017" name="Mol. Ecol.">
        <title>Comparative and population genomic landscape of Phellinus noxius: A hypervariable fungus causing root rot in trees.</title>
        <authorList>
            <person name="Chung C.L."/>
            <person name="Lee T.J."/>
            <person name="Akiba M."/>
            <person name="Lee H.H."/>
            <person name="Kuo T.H."/>
            <person name="Liu D."/>
            <person name="Ke H.M."/>
            <person name="Yokoi T."/>
            <person name="Roa M.B."/>
            <person name="Lu M.J."/>
            <person name="Chang Y.Y."/>
            <person name="Ann P.J."/>
            <person name="Tsai J.N."/>
            <person name="Chen C.Y."/>
            <person name="Tzean S.S."/>
            <person name="Ota Y."/>
            <person name="Hattori T."/>
            <person name="Sahashi N."/>
            <person name="Liou R.F."/>
            <person name="Kikuchi T."/>
            <person name="Tsai I.J."/>
        </authorList>
    </citation>
    <scope>NUCLEOTIDE SEQUENCE [LARGE SCALE GENOMIC DNA]</scope>
    <source>
        <strain evidence="3 4">FFPRI411160</strain>
    </source>
</reference>
<feature type="compositionally biased region" description="Pro residues" evidence="1">
    <location>
        <begin position="165"/>
        <end position="179"/>
    </location>
</feature>
<evidence type="ECO:0000256" key="2">
    <source>
        <dbReference type="SAM" id="SignalP"/>
    </source>
</evidence>
<dbReference type="CDD" id="cd22209">
    <property type="entry name" value="EMC10"/>
    <property type="match status" value="1"/>
</dbReference>
<dbReference type="EMBL" id="NBII01000003">
    <property type="protein sequence ID" value="PAV20989.1"/>
    <property type="molecule type" value="Genomic_DNA"/>
</dbReference>
<comment type="caution">
    <text evidence="3">The sequence shown here is derived from an EMBL/GenBank/DDBJ whole genome shotgun (WGS) entry which is preliminary data.</text>
</comment>
<sequence>MRIPILVSILPLLAAAADDDNTYKILHRVFGPGVPERPFSLRATLDPKSLQLTPASGYQDDLRQIYSDAREHTSALYQVAFHTPEPDLAGDRLSISSVKACHIPLATQDFFTLHLDSDAKPFHVDYYLAGVPSSGACPSRKQLRSVHHESFLHPSNTSIRVRHPTQPPLPELKVPPPLTPKGQPITPEPEKSFIQKYWIYLVVGLGAFLLVGPPPEEGQSGDDSNRR</sequence>
<organism evidence="3 4">
    <name type="scientific">Pyrrhoderma noxium</name>
    <dbReference type="NCBI Taxonomy" id="2282107"/>
    <lineage>
        <taxon>Eukaryota</taxon>
        <taxon>Fungi</taxon>
        <taxon>Dikarya</taxon>
        <taxon>Basidiomycota</taxon>
        <taxon>Agaricomycotina</taxon>
        <taxon>Agaricomycetes</taxon>
        <taxon>Hymenochaetales</taxon>
        <taxon>Hymenochaetaceae</taxon>
        <taxon>Pyrrhoderma</taxon>
    </lineage>
</organism>
<feature type="chain" id="PRO_5013924569" evidence="2">
    <location>
        <begin position="17"/>
        <end position="227"/>
    </location>
</feature>
<feature type="signal peptide" evidence="2">
    <location>
        <begin position="1"/>
        <end position="16"/>
    </location>
</feature>
<accession>A0A286UN66</accession>
<name>A0A286UN66_9AGAM</name>
<dbReference type="STRING" id="2282107.A0A286UN66"/>
<evidence type="ECO:0000256" key="1">
    <source>
        <dbReference type="SAM" id="MobiDB-lite"/>
    </source>
</evidence>
<gene>
    <name evidence="3" type="ORF">PNOK_0361600</name>
</gene>